<evidence type="ECO:0000256" key="1">
    <source>
        <dbReference type="SAM" id="SignalP"/>
    </source>
</evidence>
<evidence type="ECO:0000313" key="3">
    <source>
        <dbReference type="Proteomes" id="UP000215335"/>
    </source>
</evidence>
<organism evidence="2 3">
    <name type="scientific">Trichomalopsis sarcophagae</name>
    <dbReference type="NCBI Taxonomy" id="543379"/>
    <lineage>
        <taxon>Eukaryota</taxon>
        <taxon>Metazoa</taxon>
        <taxon>Ecdysozoa</taxon>
        <taxon>Arthropoda</taxon>
        <taxon>Hexapoda</taxon>
        <taxon>Insecta</taxon>
        <taxon>Pterygota</taxon>
        <taxon>Neoptera</taxon>
        <taxon>Endopterygota</taxon>
        <taxon>Hymenoptera</taxon>
        <taxon>Apocrita</taxon>
        <taxon>Proctotrupomorpha</taxon>
        <taxon>Chalcidoidea</taxon>
        <taxon>Pteromalidae</taxon>
        <taxon>Pteromalinae</taxon>
        <taxon>Trichomalopsis</taxon>
    </lineage>
</organism>
<accession>A0A232ETQ8</accession>
<feature type="signal peptide" evidence="1">
    <location>
        <begin position="1"/>
        <end position="27"/>
    </location>
</feature>
<protein>
    <recommendedName>
        <fullName evidence="4">Single domain-containing protein</fullName>
    </recommendedName>
</protein>
<name>A0A232ETQ8_9HYME</name>
<sequence length="70" mass="7580">MAAKSIICVALFCVAILSLVFVTFVEADCRWTVCHGISAGDGCGVLGPGYKLEKSQPCHYVFGKREYCCN</sequence>
<dbReference type="AlphaFoldDB" id="A0A232ETQ8"/>
<dbReference type="Proteomes" id="UP000215335">
    <property type="component" value="Unassembled WGS sequence"/>
</dbReference>
<gene>
    <name evidence="2" type="ORF">TSAR_007368</name>
</gene>
<keyword evidence="1" id="KW-0732">Signal</keyword>
<comment type="caution">
    <text evidence="2">The sequence shown here is derived from an EMBL/GenBank/DDBJ whole genome shotgun (WGS) entry which is preliminary data.</text>
</comment>
<dbReference type="EMBL" id="NNAY01002252">
    <property type="protein sequence ID" value="OXU21724.1"/>
    <property type="molecule type" value="Genomic_DNA"/>
</dbReference>
<evidence type="ECO:0008006" key="4">
    <source>
        <dbReference type="Google" id="ProtNLM"/>
    </source>
</evidence>
<feature type="chain" id="PRO_5012827819" description="Single domain-containing protein" evidence="1">
    <location>
        <begin position="28"/>
        <end position="70"/>
    </location>
</feature>
<reference evidence="2 3" key="1">
    <citation type="journal article" date="2017" name="Curr. Biol.">
        <title>The Evolution of Venom by Co-option of Single-Copy Genes.</title>
        <authorList>
            <person name="Martinson E.O."/>
            <person name="Mrinalini"/>
            <person name="Kelkar Y.D."/>
            <person name="Chang C.H."/>
            <person name="Werren J.H."/>
        </authorList>
    </citation>
    <scope>NUCLEOTIDE SEQUENCE [LARGE SCALE GENOMIC DNA]</scope>
    <source>
        <strain evidence="2 3">Alberta</strain>
        <tissue evidence="2">Whole body</tissue>
    </source>
</reference>
<evidence type="ECO:0000313" key="2">
    <source>
        <dbReference type="EMBL" id="OXU21724.1"/>
    </source>
</evidence>
<proteinExistence type="predicted"/>
<keyword evidence="3" id="KW-1185">Reference proteome</keyword>